<evidence type="ECO:0000313" key="4">
    <source>
        <dbReference type="EMBL" id="GGG97281.1"/>
    </source>
</evidence>
<gene>
    <name evidence="4" type="ORF">GCM10007420_11200</name>
</gene>
<dbReference type="Gene3D" id="1.25.40.10">
    <property type="entry name" value="Tetratricopeptide repeat domain"/>
    <property type="match status" value="4"/>
</dbReference>
<dbReference type="Pfam" id="PF13181">
    <property type="entry name" value="TPR_8"/>
    <property type="match status" value="1"/>
</dbReference>
<protein>
    <recommendedName>
        <fullName evidence="6">Tetratricopeptide repeat protein</fullName>
    </recommendedName>
</protein>
<comment type="caution">
    <text evidence="4">The sequence shown here is derived from an EMBL/GenBank/DDBJ whole genome shotgun (WGS) entry which is preliminary data.</text>
</comment>
<dbReference type="PANTHER" id="PTHR45641:SF19">
    <property type="entry name" value="NEPHROCYSTIN-3"/>
    <property type="match status" value="1"/>
</dbReference>
<evidence type="ECO:0000256" key="3">
    <source>
        <dbReference type="SAM" id="SignalP"/>
    </source>
</evidence>
<accession>A0ABQ1XLW4</accession>
<dbReference type="SMART" id="SM00028">
    <property type="entry name" value="TPR"/>
    <property type="match status" value="9"/>
</dbReference>
<evidence type="ECO:0000256" key="2">
    <source>
        <dbReference type="ARBA" id="ARBA00022803"/>
    </source>
</evidence>
<evidence type="ECO:0000256" key="1">
    <source>
        <dbReference type="ARBA" id="ARBA00022737"/>
    </source>
</evidence>
<keyword evidence="5" id="KW-1185">Reference proteome</keyword>
<dbReference type="InterPro" id="IPR011990">
    <property type="entry name" value="TPR-like_helical_dom_sf"/>
</dbReference>
<sequence>MRNWLSSVALMAAGAASAFAQQGGTDPYEQLRAPAMAAYEAGETARAYALFEEVFAQIPETDPAERAATAFSLGILAHQSDDRPLALEWLEQGFALHETARTPPSDYAQYVAYAGTVSAEDGEHSAAVDWFRQALEAIADTDETRELRANTFNQLANALHAQGQYYEASERRRNALAAYTQVYGPDHAFVGIVLEGLAEDVLADGHEAEAIDARREALRIALITREPDDLTVVTLAGTLAGQLAERDDTGGIGDVADLVEAHSGNDRHRARILSEIASRARSGGETDIAAELHERAYRAAAADTQTPPDYLATYLSNHAIGVQQVSGYAAALPLLEEHLAFVRRIDSDTGLRTAAASERVWTAHFRLARFAEAEANARERLENLNARADYPATEIGRAYENLALSLHELYRPNEAGPVFARALEVLEGNHEARGILASLLDAYAIHLVFHEDRAEALQIARRNAALRAELYGSGSRSYARGLYTLATVQRRSDLGEEALETLDQADAIYDGLGESAIPARVDVMIQRAQIAYEQGRLAETDATLVEADMLISPARADQRRDWHDMMGRLRRTQGRLTEALSHFREVLALRIAQDGEEARANVFPILQIATTLRGQGDLDAAEAMTRRALAIHEAYGITTGSDVGVAWGELATILSMQGRGEEALEASHMSSALIAEEWPRGTQRRALQEFNHAILIMRNVGYAEAERAMRPAINDFRNAEGRSDVFLGTMVTALGYVLDQQGEYRQAAAAYREGLELRDTGLSNDSPALASSRAFLARVLIDHLGEPQQGLNLFREASNGLIEGIEMRAGTAADEGVDGVEFAQKDALFTAHLEALWTNAHMD</sequence>
<evidence type="ECO:0008006" key="6">
    <source>
        <dbReference type="Google" id="ProtNLM"/>
    </source>
</evidence>
<reference evidence="5" key="1">
    <citation type="journal article" date="2019" name="Int. J. Syst. Evol. Microbiol.">
        <title>The Global Catalogue of Microorganisms (GCM) 10K type strain sequencing project: providing services to taxonomists for standard genome sequencing and annotation.</title>
        <authorList>
            <consortium name="The Broad Institute Genomics Platform"/>
            <consortium name="The Broad Institute Genome Sequencing Center for Infectious Disease"/>
            <person name="Wu L."/>
            <person name="Ma J."/>
        </authorList>
    </citation>
    <scope>NUCLEOTIDE SEQUENCE [LARGE SCALE GENOMIC DNA]</scope>
    <source>
        <strain evidence="5">CGMCC 1.12766</strain>
    </source>
</reference>
<organism evidence="4 5">
    <name type="scientific">Glycocaulis albus</name>
    <dbReference type="NCBI Taxonomy" id="1382801"/>
    <lineage>
        <taxon>Bacteria</taxon>
        <taxon>Pseudomonadati</taxon>
        <taxon>Pseudomonadota</taxon>
        <taxon>Alphaproteobacteria</taxon>
        <taxon>Maricaulales</taxon>
        <taxon>Maricaulaceae</taxon>
        <taxon>Glycocaulis</taxon>
    </lineage>
</organism>
<keyword evidence="3" id="KW-0732">Signal</keyword>
<name>A0ABQ1XLW4_9PROT</name>
<dbReference type="SUPFAM" id="SSF48452">
    <property type="entry name" value="TPR-like"/>
    <property type="match status" value="4"/>
</dbReference>
<proteinExistence type="predicted"/>
<dbReference type="EMBL" id="BMFS01000004">
    <property type="protein sequence ID" value="GGG97281.1"/>
    <property type="molecule type" value="Genomic_DNA"/>
</dbReference>
<dbReference type="InterPro" id="IPR019734">
    <property type="entry name" value="TPR_rpt"/>
</dbReference>
<keyword evidence="1" id="KW-0677">Repeat</keyword>
<evidence type="ECO:0000313" key="5">
    <source>
        <dbReference type="Proteomes" id="UP000648722"/>
    </source>
</evidence>
<keyword evidence="2" id="KW-0802">TPR repeat</keyword>
<dbReference type="PANTHER" id="PTHR45641">
    <property type="entry name" value="TETRATRICOPEPTIDE REPEAT PROTEIN (AFU_ORTHOLOGUE AFUA_6G03870)"/>
    <property type="match status" value="1"/>
</dbReference>
<dbReference type="RefSeq" id="WP_188451582.1">
    <property type="nucleotide sequence ID" value="NZ_BMFS01000004.1"/>
</dbReference>
<dbReference type="Proteomes" id="UP000648722">
    <property type="component" value="Unassembled WGS sequence"/>
</dbReference>
<feature type="chain" id="PRO_5045951787" description="Tetratricopeptide repeat protein" evidence="3">
    <location>
        <begin position="21"/>
        <end position="843"/>
    </location>
</feature>
<feature type="signal peptide" evidence="3">
    <location>
        <begin position="1"/>
        <end position="20"/>
    </location>
</feature>
<dbReference type="Pfam" id="PF13424">
    <property type="entry name" value="TPR_12"/>
    <property type="match status" value="2"/>
</dbReference>